<organism evidence="3 4">
    <name type="scientific">Peptoniphilus koenoeneniae</name>
    <dbReference type="NCBI Taxonomy" id="507751"/>
    <lineage>
        <taxon>Bacteria</taxon>
        <taxon>Bacillati</taxon>
        <taxon>Bacillota</taxon>
        <taxon>Tissierellia</taxon>
        <taxon>Tissierellales</taxon>
        <taxon>Peptoniphilaceae</taxon>
        <taxon>Peptoniphilus</taxon>
    </lineage>
</organism>
<feature type="domain" description="FHA" evidence="2">
    <location>
        <begin position="70"/>
        <end position="119"/>
    </location>
</feature>
<accession>A0ABU0ASA9</accession>
<feature type="transmembrane region" description="Helical" evidence="1">
    <location>
        <begin position="12"/>
        <end position="29"/>
    </location>
</feature>
<dbReference type="InterPro" id="IPR050923">
    <property type="entry name" value="Cell_Proc_Reg/RNA_Proc"/>
</dbReference>
<dbReference type="InterPro" id="IPR008984">
    <property type="entry name" value="SMAD_FHA_dom_sf"/>
</dbReference>
<dbReference type="InterPro" id="IPR000253">
    <property type="entry name" value="FHA_dom"/>
</dbReference>
<keyword evidence="1" id="KW-1133">Transmembrane helix</keyword>
<reference evidence="3 4" key="1">
    <citation type="submission" date="2023-07" db="EMBL/GenBank/DDBJ databases">
        <title>Genomic Encyclopedia of Type Strains, Phase IV (KMG-IV): sequencing the most valuable type-strain genomes for metagenomic binning, comparative biology and taxonomic classification.</title>
        <authorList>
            <person name="Goeker M."/>
        </authorList>
    </citation>
    <scope>NUCLEOTIDE SEQUENCE [LARGE SCALE GENOMIC DNA]</scope>
    <source>
        <strain evidence="3 4">DSM 22616</strain>
    </source>
</reference>
<evidence type="ECO:0000256" key="1">
    <source>
        <dbReference type="SAM" id="Phobius"/>
    </source>
</evidence>
<dbReference type="CDD" id="cd00060">
    <property type="entry name" value="FHA"/>
    <property type="match status" value="1"/>
</dbReference>
<dbReference type="RefSeq" id="WP_036739922.1">
    <property type="nucleotide sequence ID" value="NZ_JAUSTN010000001.1"/>
</dbReference>
<dbReference type="PROSITE" id="PS50006">
    <property type="entry name" value="FHA_DOMAIN"/>
    <property type="match status" value="1"/>
</dbReference>
<keyword evidence="1" id="KW-0472">Membrane</keyword>
<evidence type="ECO:0000313" key="4">
    <source>
        <dbReference type="Proteomes" id="UP001236559"/>
    </source>
</evidence>
<evidence type="ECO:0000259" key="2">
    <source>
        <dbReference type="PROSITE" id="PS50006"/>
    </source>
</evidence>
<sequence length="146" mass="16894">MFEIVSQVLKYVFILIIYLFIFSIIRLMYLDIKSMGSKGANIDSAYLKVVNRLDSLDFKMQEYYVLNKKLTMGRSSKNTICIKDKFVSKFHLQIFEDKGSYFIEDLNSANGTFLNGEKIEDIIELQNGDKIGIGLIQFIYVDTRGQ</sequence>
<dbReference type="SMART" id="SM00240">
    <property type="entry name" value="FHA"/>
    <property type="match status" value="1"/>
</dbReference>
<dbReference type="PANTHER" id="PTHR23308">
    <property type="entry name" value="NUCLEAR INHIBITOR OF PROTEIN PHOSPHATASE-1"/>
    <property type="match status" value="1"/>
</dbReference>
<dbReference type="Pfam" id="PF00498">
    <property type="entry name" value="FHA"/>
    <property type="match status" value="1"/>
</dbReference>
<dbReference type="Gene3D" id="2.60.200.20">
    <property type="match status" value="1"/>
</dbReference>
<keyword evidence="1" id="KW-0812">Transmembrane</keyword>
<keyword evidence="4" id="KW-1185">Reference proteome</keyword>
<proteinExistence type="predicted"/>
<dbReference type="Proteomes" id="UP001236559">
    <property type="component" value="Unassembled WGS sequence"/>
</dbReference>
<comment type="caution">
    <text evidence="3">The sequence shown here is derived from an EMBL/GenBank/DDBJ whole genome shotgun (WGS) entry which is preliminary data.</text>
</comment>
<gene>
    <name evidence="3" type="ORF">J2S72_000147</name>
</gene>
<name>A0ABU0ASA9_9FIRM</name>
<evidence type="ECO:0000313" key="3">
    <source>
        <dbReference type="EMBL" id="MDQ0274151.1"/>
    </source>
</evidence>
<dbReference type="SUPFAM" id="SSF49879">
    <property type="entry name" value="SMAD/FHA domain"/>
    <property type="match status" value="1"/>
</dbReference>
<dbReference type="EMBL" id="JAUSTN010000001">
    <property type="protein sequence ID" value="MDQ0274151.1"/>
    <property type="molecule type" value="Genomic_DNA"/>
</dbReference>
<protein>
    <recommendedName>
        <fullName evidence="2">FHA domain-containing protein</fullName>
    </recommendedName>
</protein>